<dbReference type="Proteomes" id="UP000290545">
    <property type="component" value="Unassembled WGS sequence"/>
</dbReference>
<organism evidence="1 2">
    <name type="scientific">Filimonas effusa</name>
    <dbReference type="NCBI Taxonomy" id="2508721"/>
    <lineage>
        <taxon>Bacteria</taxon>
        <taxon>Pseudomonadati</taxon>
        <taxon>Bacteroidota</taxon>
        <taxon>Chitinophagia</taxon>
        <taxon>Chitinophagales</taxon>
        <taxon>Chitinophagaceae</taxon>
        <taxon>Filimonas</taxon>
    </lineage>
</organism>
<evidence type="ECO:0000313" key="2">
    <source>
        <dbReference type="Proteomes" id="UP000290545"/>
    </source>
</evidence>
<dbReference type="OrthoDB" id="980645at2"/>
<accession>A0A4Q1D454</accession>
<evidence type="ECO:0000313" key="1">
    <source>
        <dbReference type="EMBL" id="RXK81973.1"/>
    </source>
</evidence>
<dbReference type="AlphaFoldDB" id="A0A4Q1D454"/>
<dbReference type="EMBL" id="SDHZ01000003">
    <property type="protein sequence ID" value="RXK81973.1"/>
    <property type="molecule type" value="Genomic_DNA"/>
</dbReference>
<dbReference type="RefSeq" id="WP_129005370.1">
    <property type="nucleotide sequence ID" value="NZ_SDHZ01000003.1"/>
</dbReference>
<proteinExistence type="predicted"/>
<comment type="caution">
    <text evidence="1">The sequence shown here is derived from an EMBL/GenBank/DDBJ whole genome shotgun (WGS) entry which is preliminary data.</text>
</comment>
<reference evidence="1 2" key="1">
    <citation type="submission" date="2019-01" db="EMBL/GenBank/DDBJ databases">
        <title>Filimonas sp. strain TTM-71.</title>
        <authorList>
            <person name="Chen W.-M."/>
        </authorList>
    </citation>
    <scope>NUCLEOTIDE SEQUENCE [LARGE SCALE GENOMIC DNA]</scope>
    <source>
        <strain evidence="1 2">TTM-71</strain>
    </source>
</reference>
<keyword evidence="2" id="KW-1185">Reference proteome</keyword>
<sequence>MIAGMLLQQFSKLFVMAGFELKRDYIAKNLCVKRNIPNNKCKGNCHLKKKLAEEQEKQQDSESQQAGMEYFVPYLPVVTDAITFHLVDEVQQYSTTNTAKHRFLLLKGIFHPPRYA</sequence>
<protein>
    <submittedName>
        <fullName evidence="1">Uncharacterized protein</fullName>
    </submittedName>
</protein>
<name>A0A4Q1D454_9BACT</name>
<gene>
    <name evidence="1" type="ORF">ESB13_19530</name>
</gene>